<dbReference type="AlphaFoldDB" id="X1A6P6"/>
<gene>
    <name evidence="2" type="ORF">S01H4_31056</name>
</gene>
<feature type="transmembrane region" description="Helical" evidence="1">
    <location>
        <begin position="64"/>
        <end position="90"/>
    </location>
</feature>
<comment type="caution">
    <text evidence="2">The sequence shown here is derived from an EMBL/GenBank/DDBJ whole genome shotgun (WGS) entry which is preliminary data.</text>
</comment>
<evidence type="ECO:0000256" key="1">
    <source>
        <dbReference type="SAM" id="Phobius"/>
    </source>
</evidence>
<organism evidence="2">
    <name type="scientific">marine sediment metagenome</name>
    <dbReference type="NCBI Taxonomy" id="412755"/>
    <lineage>
        <taxon>unclassified sequences</taxon>
        <taxon>metagenomes</taxon>
        <taxon>ecological metagenomes</taxon>
    </lineage>
</organism>
<keyword evidence="1" id="KW-0472">Membrane</keyword>
<proteinExistence type="predicted"/>
<name>X1A6P6_9ZZZZ</name>
<reference evidence="2" key="1">
    <citation type="journal article" date="2014" name="Front. Microbiol.">
        <title>High frequency of phylogenetically diverse reductive dehalogenase-homologous genes in deep subseafloor sedimentary metagenomes.</title>
        <authorList>
            <person name="Kawai M."/>
            <person name="Futagami T."/>
            <person name="Toyoda A."/>
            <person name="Takaki Y."/>
            <person name="Nishi S."/>
            <person name="Hori S."/>
            <person name="Arai W."/>
            <person name="Tsubouchi T."/>
            <person name="Morono Y."/>
            <person name="Uchiyama I."/>
            <person name="Ito T."/>
            <person name="Fujiyama A."/>
            <person name="Inagaki F."/>
            <person name="Takami H."/>
        </authorList>
    </citation>
    <scope>NUCLEOTIDE SEQUENCE</scope>
    <source>
        <strain evidence="2">Expedition CK06-06</strain>
    </source>
</reference>
<keyword evidence="1" id="KW-0812">Transmembrane</keyword>
<feature type="non-terminal residue" evidence="2">
    <location>
        <position position="113"/>
    </location>
</feature>
<sequence length="113" mass="13138">MPEDLASYYANARPSYDFLKERLRPFSRDDIRKLIKQKNPVPGLDPYFLKDATEFLRHSILNLLAYKFLMCGNFLACGEVTIYYSTFYLINSMLRLKGFAVVHMDFPDEGSPP</sequence>
<dbReference type="EMBL" id="BART01016092">
    <property type="protein sequence ID" value="GAG77414.1"/>
    <property type="molecule type" value="Genomic_DNA"/>
</dbReference>
<accession>X1A6P6</accession>
<protein>
    <submittedName>
        <fullName evidence="2">Uncharacterized protein</fullName>
    </submittedName>
</protein>
<evidence type="ECO:0000313" key="2">
    <source>
        <dbReference type="EMBL" id="GAG77414.1"/>
    </source>
</evidence>
<keyword evidence="1" id="KW-1133">Transmembrane helix</keyword>